<evidence type="ECO:0000313" key="2">
    <source>
        <dbReference type="EMBL" id="KOO24979.1"/>
    </source>
</evidence>
<gene>
    <name evidence="2" type="ORF">Ctob_006105</name>
</gene>
<dbReference type="AlphaFoldDB" id="A0A0M0JEH7"/>
<feature type="region of interest" description="Disordered" evidence="1">
    <location>
        <begin position="1"/>
        <end position="20"/>
    </location>
</feature>
<dbReference type="CDD" id="cd01283">
    <property type="entry name" value="cytidine_deaminase"/>
    <property type="match status" value="1"/>
</dbReference>
<comment type="caution">
    <text evidence="2">The sequence shown here is derived from an EMBL/GenBank/DDBJ whole genome shotgun (WGS) entry which is preliminary data.</text>
</comment>
<name>A0A0M0JEH7_9EUKA</name>
<proteinExistence type="predicted"/>
<dbReference type="InterPro" id="IPR016193">
    <property type="entry name" value="Cytidine_deaminase-like"/>
</dbReference>
<reference evidence="3" key="1">
    <citation type="journal article" date="2015" name="PLoS Genet.">
        <title>Genome Sequence and Transcriptome Analyses of Chrysochromulina tobin: Metabolic Tools for Enhanced Algal Fitness in the Prominent Order Prymnesiales (Haptophyceae).</title>
        <authorList>
            <person name="Hovde B.T."/>
            <person name="Deodato C.R."/>
            <person name="Hunsperger H.M."/>
            <person name="Ryken S.A."/>
            <person name="Yost W."/>
            <person name="Jha R.K."/>
            <person name="Patterson J."/>
            <person name="Monnat R.J. Jr."/>
            <person name="Barlow S.B."/>
            <person name="Starkenburg S.R."/>
            <person name="Cattolico R.A."/>
        </authorList>
    </citation>
    <scope>NUCLEOTIDE SEQUENCE</scope>
    <source>
        <strain evidence="3">CCMP291</strain>
    </source>
</reference>
<dbReference type="Proteomes" id="UP000037460">
    <property type="component" value="Unassembled WGS sequence"/>
</dbReference>
<dbReference type="SUPFAM" id="SSF53927">
    <property type="entry name" value="Cytidine deaminase-like"/>
    <property type="match status" value="1"/>
</dbReference>
<dbReference type="Gene3D" id="3.40.140.10">
    <property type="entry name" value="Cytidine Deaminase, domain 2"/>
    <property type="match status" value="1"/>
</dbReference>
<dbReference type="OrthoDB" id="40021at2759"/>
<protein>
    <submittedName>
        <fullName evidence="2">Uncharacterized protein</fullName>
    </submittedName>
</protein>
<dbReference type="EMBL" id="JWZX01003032">
    <property type="protein sequence ID" value="KOO24979.1"/>
    <property type="molecule type" value="Genomic_DNA"/>
</dbReference>
<feature type="compositionally biased region" description="Basic and acidic residues" evidence="1">
    <location>
        <begin position="1"/>
        <end position="17"/>
    </location>
</feature>
<evidence type="ECO:0000256" key="1">
    <source>
        <dbReference type="SAM" id="MobiDB-lite"/>
    </source>
</evidence>
<keyword evidence="3" id="KW-1185">Reference proteome</keyword>
<accession>A0A0M0JEH7</accession>
<organism evidence="2 3">
    <name type="scientific">Chrysochromulina tobinii</name>
    <dbReference type="NCBI Taxonomy" id="1460289"/>
    <lineage>
        <taxon>Eukaryota</taxon>
        <taxon>Haptista</taxon>
        <taxon>Haptophyta</taxon>
        <taxon>Prymnesiophyceae</taxon>
        <taxon>Prymnesiales</taxon>
        <taxon>Chrysochromulinaceae</taxon>
        <taxon>Chrysochromulina</taxon>
    </lineage>
</organism>
<evidence type="ECO:0000313" key="3">
    <source>
        <dbReference type="Proteomes" id="UP000037460"/>
    </source>
</evidence>
<dbReference type="GO" id="GO:0003824">
    <property type="term" value="F:catalytic activity"/>
    <property type="evidence" value="ECO:0007669"/>
    <property type="project" value="InterPro"/>
</dbReference>
<sequence length="419" mass="46797">MREDARELEKADGELSERGSTLKGTAWSHFHIKGRKVTDSSLPKPLEPDVSSVRIACVYLPLLATVIPEWVRAIKRRALQRPAGTPAPRKVLVIVSGAGQPRDEKANPADNSTEGTGRIIERFVRLVHPEIEVVHIPSAYGIFRYDDNVRFVKEQVLPVLEAKRAEVVASHDDQWAQNLKVTVCLADGAPARISALHAAMRSYRPDYLHVWRTKTFWDTGMLSEEDVEPHTFKKLEMRPAVHRLQLTSAEEKGLVDEMVQYKRQFEAVRDSNTHELGTFWLRKTGKAVLAVLLTKSPLGELTFWRGMNVEVSMPTGTLCAERNAIGNALAGDHSVHRRDMLAVAVLSVTLSPPKHEVTDQALERTTSPDDEVALNPLDPCGACMEWLRKIAEVNPDFKVLTFTSTSCEKVFITPIGDYG</sequence>
<dbReference type="InterPro" id="IPR032723">
    <property type="entry name" value="Deaminase_LmjF365940"/>
</dbReference>
<dbReference type="Pfam" id="PF14421">
    <property type="entry name" value="LmjF365940-deam"/>
    <property type="match status" value="2"/>
</dbReference>